<dbReference type="SMART" id="SM00823">
    <property type="entry name" value="PKS_PP"/>
    <property type="match status" value="1"/>
</dbReference>
<gene>
    <name evidence="8" type="ORF">AGLY_000272</name>
</gene>
<name>A0A6G0U7H9_APHGL</name>
<accession>A0A6G0U7H9</accession>
<dbReference type="GO" id="GO:0031177">
    <property type="term" value="F:phosphopantetheine binding"/>
    <property type="evidence" value="ECO:0007669"/>
    <property type="project" value="InterPro"/>
</dbReference>
<reference evidence="8 9" key="1">
    <citation type="submission" date="2019-08" db="EMBL/GenBank/DDBJ databases">
        <title>The genome of the soybean aphid Biotype 1, its phylome, world population structure and adaptation to the North American continent.</title>
        <authorList>
            <person name="Giordano R."/>
            <person name="Donthu R.K."/>
            <person name="Hernandez A.G."/>
            <person name="Wright C.L."/>
            <person name="Zimin A.V."/>
        </authorList>
    </citation>
    <scope>NUCLEOTIDE SEQUENCE [LARGE SCALE GENOMIC DNA]</scope>
    <source>
        <tissue evidence="8">Whole aphids</tissue>
    </source>
</reference>
<dbReference type="Gene3D" id="1.10.1200.10">
    <property type="entry name" value="ACP-like"/>
    <property type="match status" value="1"/>
</dbReference>
<dbReference type="SUPFAM" id="SSF51735">
    <property type="entry name" value="NAD(P)-binding Rossmann-fold domains"/>
    <property type="match status" value="1"/>
</dbReference>
<dbReference type="InterPro" id="IPR050091">
    <property type="entry name" value="PKS_NRPS_Biosynth_Enz"/>
</dbReference>
<dbReference type="Gene3D" id="3.40.50.720">
    <property type="entry name" value="NAD(P)-binding Rossmann-like Domain"/>
    <property type="match status" value="1"/>
</dbReference>
<keyword evidence="5" id="KW-0808">Transferase</keyword>
<dbReference type="InterPro" id="IPR036736">
    <property type="entry name" value="ACP-like_sf"/>
</dbReference>
<dbReference type="PANTHER" id="PTHR43775:SF23">
    <property type="entry name" value="FATTY ACID SYNTHASE 3"/>
    <property type="match status" value="1"/>
</dbReference>
<evidence type="ECO:0000256" key="4">
    <source>
        <dbReference type="ARBA" id="ARBA00022553"/>
    </source>
</evidence>
<dbReference type="PANTHER" id="PTHR43775">
    <property type="entry name" value="FATTY ACID SYNTHASE"/>
    <property type="match status" value="1"/>
</dbReference>
<comment type="caution">
    <text evidence="8">The sequence shown here is derived from an EMBL/GenBank/DDBJ whole genome shotgun (WGS) entry which is preliminary data.</text>
</comment>
<dbReference type="GO" id="GO:0004312">
    <property type="term" value="F:fatty acid synthase activity"/>
    <property type="evidence" value="ECO:0007669"/>
    <property type="project" value="UniProtKB-EC"/>
</dbReference>
<dbReference type="EMBL" id="VYZN01000001">
    <property type="protein sequence ID" value="KAE9544730.1"/>
    <property type="molecule type" value="Genomic_DNA"/>
</dbReference>
<evidence type="ECO:0000313" key="9">
    <source>
        <dbReference type="Proteomes" id="UP000475862"/>
    </source>
</evidence>
<dbReference type="PROSITE" id="PS50075">
    <property type="entry name" value="CARRIER"/>
    <property type="match status" value="1"/>
</dbReference>
<dbReference type="GO" id="GO:0006633">
    <property type="term" value="P:fatty acid biosynthetic process"/>
    <property type="evidence" value="ECO:0007669"/>
    <property type="project" value="TreeGrafter"/>
</dbReference>
<evidence type="ECO:0000256" key="5">
    <source>
        <dbReference type="ARBA" id="ARBA00022679"/>
    </source>
</evidence>
<dbReference type="SUPFAM" id="SSF47336">
    <property type="entry name" value="ACP-like"/>
    <property type="match status" value="1"/>
</dbReference>
<sequence length="407" mass="44561">MVLRNSRNIVLTTRTGIRNGYQALRKRVWESYGANVVISTADITTEEGVKQLLNEANELGPVSTIFNLAVVLKDALFENQTEEDFKASAGPKSIATALLDKYSRIMCPKLKHFVIFSSVSCGRGNAGQTNYGMSNSVMERICEIRHSEGLPALAVEWGAVGEVGLVADMAEDNQEVVIGGTLQQKIGNCLEILDDLLTQKKHPIVSSMVVAEKRASSSNAGTIVDTVINILGLRDLKTISLHSTLAELGMDSMMAVEIKQTLERQFEVFLTPQDIRSMTFAKLQEIGSSDDKEKKANVEPKSISQVPEVGLRYLIRAVGEESSAYNSVMRMPSLCENGSVIEQPTTKLHTLFVIPGLEGISSMMEPLSKNLDMQVLCLQYDIVGTSTTIEEMAASHYTVSKSFNCLI</sequence>
<evidence type="ECO:0000256" key="1">
    <source>
        <dbReference type="ARBA" id="ARBA00012873"/>
    </source>
</evidence>
<proteinExistence type="predicted"/>
<dbReference type="Pfam" id="PF08659">
    <property type="entry name" value="KR"/>
    <property type="match status" value="1"/>
</dbReference>
<dbReference type="InterPro" id="IPR020806">
    <property type="entry name" value="PKS_PP-bd"/>
</dbReference>
<dbReference type="OrthoDB" id="329835at2759"/>
<dbReference type="FunFam" id="1.10.1200.10:FF:000013">
    <property type="entry name" value="Fatty acid synthase"/>
    <property type="match status" value="1"/>
</dbReference>
<keyword evidence="4" id="KW-0597">Phosphoprotein</keyword>
<dbReference type="Proteomes" id="UP000475862">
    <property type="component" value="Unassembled WGS sequence"/>
</dbReference>
<dbReference type="InterPro" id="IPR013968">
    <property type="entry name" value="PKS_KR"/>
</dbReference>
<dbReference type="AlphaFoldDB" id="A0A6G0U7H9"/>
<dbReference type="Pfam" id="PF00550">
    <property type="entry name" value="PP-binding"/>
    <property type="match status" value="1"/>
</dbReference>
<dbReference type="CDD" id="cd08954">
    <property type="entry name" value="KR_1_FAS_SDR_x"/>
    <property type="match status" value="1"/>
</dbReference>
<protein>
    <recommendedName>
        <fullName evidence="2">Fatty acid synthase</fullName>
        <ecNumber evidence="1">2.3.1.85</ecNumber>
    </recommendedName>
</protein>
<comment type="catalytic activity">
    <reaction evidence="6">
        <text>acetyl-CoA + n malonyl-CoA + 2n NADPH + 2n H(+) = a long-chain fatty acid + (n+1) CoA + n CO2 + 2n NADP(+).</text>
        <dbReference type="EC" id="2.3.1.85"/>
    </reaction>
</comment>
<dbReference type="InterPro" id="IPR009081">
    <property type="entry name" value="PP-bd_ACP"/>
</dbReference>
<dbReference type="InterPro" id="IPR036291">
    <property type="entry name" value="NAD(P)-bd_dom_sf"/>
</dbReference>
<evidence type="ECO:0000256" key="6">
    <source>
        <dbReference type="ARBA" id="ARBA00044883"/>
    </source>
</evidence>
<keyword evidence="3" id="KW-0596">Phosphopantetheine</keyword>
<evidence type="ECO:0000256" key="2">
    <source>
        <dbReference type="ARBA" id="ARBA00018769"/>
    </source>
</evidence>
<evidence type="ECO:0000259" key="7">
    <source>
        <dbReference type="PROSITE" id="PS50075"/>
    </source>
</evidence>
<dbReference type="EC" id="2.3.1.85" evidence="1"/>
<evidence type="ECO:0000313" key="8">
    <source>
        <dbReference type="EMBL" id="KAE9544730.1"/>
    </source>
</evidence>
<evidence type="ECO:0000256" key="3">
    <source>
        <dbReference type="ARBA" id="ARBA00022450"/>
    </source>
</evidence>
<keyword evidence="9" id="KW-1185">Reference proteome</keyword>
<dbReference type="SMART" id="SM00822">
    <property type="entry name" value="PKS_KR"/>
    <property type="match status" value="1"/>
</dbReference>
<feature type="domain" description="Carrier" evidence="7">
    <location>
        <begin position="214"/>
        <end position="294"/>
    </location>
</feature>
<dbReference type="InterPro" id="IPR057326">
    <property type="entry name" value="KR_dom"/>
</dbReference>
<organism evidence="8 9">
    <name type="scientific">Aphis glycines</name>
    <name type="common">Soybean aphid</name>
    <dbReference type="NCBI Taxonomy" id="307491"/>
    <lineage>
        <taxon>Eukaryota</taxon>
        <taxon>Metazoa</taxon>
        <taxon>Ecdysozoa</taxon>
        <taxon>Arthropoda</taxon>
        <taxon>Hexapoda</taxon>
        <taxon>Insecta</taxon>
        <taxon>Pterygota</taxon>
        <taxon>Neoptera</taxon>
        <taxon>Paraneoptera</taxon>
        <taxon>Hemiptera</taxon>
        <taxon>Sternorrhyncha</taxon>
        <taxon>Aphidomorpha</taxon>
        <taxon>Aphidoidea</taxon>
        <taxon>Aphididae</taxon>
        <taxon>Aphidini</taxon>
        <taxon>Aphis</taxon>
        <taxon>Aphis</taxon>
    </lineage>
</organism>